<dbReference type="AlphaFoldDB" id="A0A164NDT0"/>
<feature type="transmembrane region" description="Helical" evidence="10">
    <location>
        <begin position="823"/>
        <end position="845"/>
    </location>
</feature>
<accession>A0A164NDT0</accession>
<dbReference type="PRINTS" id="PR01349">
    <property type="entry name" value="WNTPROTEIN"/>
</dbReference>
<keyword evidence="10" id="KW-0472">Membrane</keyword>
<keyword evidence="3 8" id="KW-0217">Developmental protein</keyword>
<comment type="function">
    <text evidence="8">Ligand for members of the frizzled family of seven transmembrane receptors.</text>
</comment>
<reference evidence="12 13" key="1">
    <citation type="submission" date="2016-03" db="EMBL/GenBank/DDBJ databases">
        <title>EvidentialGene: Evidence-directed Construction of Genes on Genomes.</title>
        <authorList>
            <person name="Gilbert D.G."/>
            <person name="Choi J.-H."/>
            <person name="Mockaitis K."/>
            <person name="Colbourne J."/>
            <person name="Pfrender M."/>
        </authorList>
    </citation>
    <scope>NUCLEOTIDE SEQUENCE [LARGE SCALE GENOMIC DNA]</scope>
    <source>
        <strain evidence="12 13">Xinb3</strain>
        <tissue evidence="12">Complete organism</tissue>
    </source>
</reference>
<feature type="region of interest" description="Disordered" evidence="9">
    <location>
        <begin position="596"/>
        <end position="640"/>
    </location>
</feature>
<dbReference type="EMBL" id="LRGB01002860">
    <property type="protein sequence ID" value="KZS05868.1"/>
    <property type="molecule type" value="Genomic_DNA"/>
</dbReference>
<dbReference type="OrthoDB" id="6368388at2759"/>
<dbReference type="GO" id="GO:0005125">
    <property type="term" value="F:cytokine activity"/>
    <property type="evidence" value="ECO:0007669"/>
    <property type="project" value="TreeGrafter"/>
</dbReference>
<keyword evidence="5" id="KW-0272">Extracellular matrix</keyword>
<evidence type="ECO:0000256" key="7">
    <source>
        <dbReference type="ARBA" id="ARBA00023157"/>
    </source>
</evidence>
<gene>
    <name evidence="12" type="ORF">APZ42_030850</name>
</gene>
<evidence type="ECO:0000256" key="10">
    <source>
        <dbReference type="SAM" id="Phobius"/>
    </source>
</evidence>
<dbReference type="GO" id="GO:0005109">
    <property type="term" value="F:frizzled binding"/>
    <property type="evidence" value="ECO:0007669"/>
    <property type="project" value="TreeGrafter"/>
</dbReference>
<dbReference type="PANTHER" id="PTHR12027:SF70">
    <property type="entry name" value="PROTEIN WNT-16"/>
    <property type="match status" value="1"/>
</dbReference>
<keyword evidence="11" id="KW-0732">Signal</keyword>
<name>A0A164NDT0_9CRUS</name>
<dbReference type="GO" id="GO:0060070">
    <property type="term" value="P:canonical Wnt signaling pathway"/>
    <property type="evidence" value="ECO:0007669"/>
    <property type="project" value="TreeGrafter"/>
</dbReference>
<feature type="compositionally biased region" description="Polar residues" evidence="9">
    <location>
        <begin position="487"/>
        <end position="501"/>
    </location>
</feature>
<dbReference type="Pfam" id="PF00110">
    <property type="entry name" value="wnt"/>
    <property type="match status" value="1"/>
</dbReference>
<evidence type="ECO:0000256" key="6">
    <source>
        <dbReference type="ARBA" id="ARBA00022687"/>
    </source>
</evidence>
<feature type="region of interest" description="Disordered" evidence="9">
    <location>
        <begin position="485"/>
        <end position="544"/>
    </location>
</feature>
<evidence type="ECO:0000256" key="1">
    <source>
        <dbReference type="ARBA" id="ARBA00004498"/>
    </source>
</evidence>
<keyword evidence="10" id="KW-0812">Transmembrane</keyword>
<dbReference type="SMART" id="SM00097">
    <property type="entry name" value="WNT1"/>
    <property type="match status" value="1"/>
</dbReference>
<comment type="subcellular location">
    <subcellularLocation>
        <location evidence="1 8">Secreted</location>
        <location evidence="1 8">Extracellular space</location>
        <location evidence="1 8">Extracellular matrix</location>
    </subcellularLocation>
</comment>
<feature type="region of interest" description="Disordered" evidence="9">
    <location>
        <begin position="905"/>
        <end position="942"/>
    </location>
</feature>
<evidence type="ECO:0000256" key="4">
    <source>
        <dbReference type="ARBA" id="ARBA00022525"/>
    </source>
</evidence>
<feature type="region of interest" description="Disordered" evidence="9">
    <location>
        <begin position="872"/>
        <end position="892"/>
    </location>
</feature>
<feature type="chain" id="PRO_5007852008" description="Protein Wnt" evidence="11">
    <location>
        <begin position="31"/>
        <end position="942"/>
    </location>
</feature>
<evidence type="ECO:0000256" key="8">
    <source>
        <dbReference type="RuleBase" id="RU003500"/>
    </source>
</evidence>
<feature type="signal peptide" evidence="11">
    <location>
        <begin position="1"/>
        <end position="30"/>
    </location>
</feature>
<evidence type="ECO:0000256" key="9">
    <source>
        <dbReference type="SAM" id="MobiDB-lite"/>
    </source>
</evidence>
<feature type="compositionally biased region" description="Polar residues" evidence="9">
    <location>
        <begin position="341"/>
        <end position="370"/>
    </location>
</feature>
<dbReference type="CDD" id="cd00053">
    <property type="entry name" value="EGF"/>
    <property type="match status" value="1"/>
</dbReference>
<comment type="similarity">
    <text evidence="2 8">Belongs to the Wnt family.</text>
</comment>
<evidence type="ECO:0000313" key="13">
    <source>
        <dbReference type="Proteomes" id="UP000076858"/>
    </source>
</evidence>
<feature type="transmembrane region" description="Helical" evidence="10">
    <location>
        <begin position="276"/>
        <end position="293"/>
    </location>
</feature>
<evidence type="ECO:0000256" key="11">
    <source>
        <dbReference type="SAM" id="SignalP"/>
    </source>
</evidence>
<feature type="compositionally biased region" description="Low complexity" evidence="9">
    <location>
        <begin position="596"/>
        <end position="606"/>
    </location>
</feature>
<feature type="compositionally biased region" description="Low complexity" evidence="9">
    <location>
        <begin position="617"/>
        <end position="632"/>
    </location>
</feature>
<dbReference type="GO" id="GO:0045165">
    <property type="term" value="P:cell fate commitment"/>
    <property type="evidence" value="ECO:0007669"/>
    <property type="project" value="TreeGrafter"/>
</dbReference>
<organism evidence="12 13">
    <name type="scientific">Daphnia magna</name>
    <dbReference type="NCBI Taxonomy" id="35525"/>
    <lineage>
        <taxon>Eukaryota</taxon>
        <taxon>Metazoa</taxon>
        <taxon>Ecdysozoa</taxon>
        <taxon>Arthropoda</taxon>
        <taxon>Crustacea</taxon>
        <taxon>Branchiopoda</taxon>
        <taxon>Diplostraca</taxon>
        <taxon>Cladocera</taxon>
        <taxon>Anomopoda</taxon>
        <taxon>Daphniidae</taxon>
        <taxon>Daphnia</taxon>
    </lineage>
</organism>
<evidence type="ECO:0000313" key="12">
    <source>
        <dbReference type="EMBL" id="KZS05868.1"/>
    </source>
</evidence>
<feature type="region of interest" description="Disordered" evidence="9">
    <location>
        <begin position="333"/>
        <end position="370"/>
    </location>
</feature>
<keyword evidence="7" id="KW-1015">Disulfide bond</keyword>
<comment type="caution">
    <text evidence="12">The sequence shown here is derived from an EMBL/GenBank/DDBJ whole genome shotgun (WGS) entry which is preliminary data.</text>
</comment>
<feature type="compositionally biased region" description="Basic and acidic residues" evidence="9">
    <location>
        <begin position="905"/>
        <end position="914"/>
    </location>
</feature>
<keyword evidence="13" id="KW-1185">Reference proteome</keyword>
<feature type="compositionally biased region" description="Low complexity" evidence="9">
    <location>
        <begin position="502"/>
        <end position="542"/>
    </location>
</feature>
<keyword evidence="10" id="KW-1133">Transmembrane helix</keyword>
<keyword evidence="4" id="KW-0964">Secreted</keyword>
<keyword evidence="6 8" id="KW-0879">Wnt signaling pathway</keyword>
<dbReference type="PANTHER" id="PTHR12027">
    <property type="entry name" value="WNT RELATED"/>
    <property type="match status" value="1"/>
</dbReference>
<dbReference type="GO" id="GO:0030182">
    <property type="term" value="P:neuron differentiation"/>
    <property type="evidence" value="ECO:0007669"/>
    <property type="project" value="TreeGrafter"/>
</dbReference>
<dbReference type="GO" id="GO:0005615">
    <property type="term" value="C:extracellular space"/>
    <property type="evidence" value="ECO:0007669"/>
    <property type="project" value="TreeGrafter"/>
</dbReference>
<dbReference type="Proteomes" id="UP000076858">
    <property type="component" value="Unassembled WGS sequence"/>
</dbReference>
<dbReference type="InterPro" id="IPR005817">
    <property type="entry name" value="Wnt"/>
</dbReference>
<evidence type="ECO:0000256" key="3">
    <source>
        <dbReference type="ARBA" id="ARBA00022473"/>
    </source>
</evidence>
<dbReference type="STRING" id="35525.A0A164NDT0"/>
<sequence length="942" mass="101971">MSTDRIGGYPRTTFLAAFVLLFLLLRPVTCNWMHLGLSGTSPSLTMPPQSTLTDQATAPDQQMDQATMTQGSARAICAALPGLVSRQIQVCQAHPNTIQSVSDGARKGIQQCQHQFRNERWNCTTKDDRNVFGATLERGSRETAFIYAVTSAGVVHAVTQACSLGNLTECSCDMERQGLPAPDGWKWGGCSDNIRYGIQFARQFVDAPEKAAQKKPKNVRNLMNLHNNEAGRKAIATLMRMQCRCHGVSGENSSVLTVQAFSKVANKKEKILNFEFFFLLLFFCVYVCVWNGVAKNRDDRLLRVEDVLENDAHICPGGRLPKTEIRERRPGYCAEDVTGSEPPTSEAATTPVTEENSVGTQTVTTSSMQTLGLDVTDASTADSSQSPENNNQTETDLAEIALTTSVAQPSDVPVTVSEETIATNQQDAASPEPSVSGSPVEGTTLAILPETTVTVQSTSSTTIRLTEKPISTSSVTGMINVDHSAAGNASSSTITTATPLNSSIDSTTSTSVSPTTTNPGTTTRRPTRSPRTTTQRRSSTTTAPLHECVTSTTCLDPNAHCVNFGGHNTCECRMGFRKSSPIGRCVLIASPSTTTTLPPTTTFSTPEMGTLTNSNDPNVNVTSSPSESSSTVPPMPPLKNRRDAVRLASNLSTREKMDVVSISFQPASSVVEWLLTQDLPFRKAIAQILTSTNFTIVEDTETTKTLNISEDEILYVAPSPQLTAEGLLVCFLVQDKEKVTPRHHSVSGGIVARRKRETNSMDEISTGYLPSVWITTAIRNSQHHLEATLNQTVSSLYGGIIPYQLLSVEQLAAASLFERRLDIFIPLILVAALGFMGLAVSLVCIRAKTRSMATWDPPAGVVFGKTSINRESREDPLGCTSKPDSTGNHLATDEQCRDGEEQLMKNSSEIHADDDVWVVPYEDGPPQGNPGHMKTQYEDTKL</sequence>
<evidence type="ECO:0000256" key="2">
    <source>
        <dbReference type="ARBA" id="ARBA00005683"/>
    </source>
</evidence>
<protein>
    <recommendedName>
        <fullName evidence="8">Protein Wnt</fullName>
    </recommendedName>
</protein>
<proteinExistence type="inferred from homology"/>
<evidence type="ECO:0000256" key="5">
    <source>
        <dbReference type="ARBA" id="ARBA00022530"/>
    </source>
</evidence>